<dbReference type="STRING" id="34059.A9308_04600"/>
<protein>
    <recommendedName>
        <fullName evidence="4">Toxin CptA</fullName>
    </recommendedName>
</protein>
<evidence type="ECO:0000313" key="2">
    <source>
        <dbReference type="EMBL" id="OBX79904.1"/>
    </source>
</evidence>
<feature type="transmembrane region" description="Helical" evidence="1">
    <location>
        <begin position="17"/>
        <end position="34"/>
    </location>
</feature>
<dbReference type="EMBL" id="LZMZ01000009">
    <property type="protein sequence ID" value="OBX79904.1"/>
    <property type="molecule type" value="Genomic_DNA"/>
</dbReference>
<reference evidence="2 3" key="1">
    <citation type="submission" date="2016-06" db="EMBL/GenBank/DDBJ databases">
        <title>Draft genome of Moraxella atlantae CCUG 66109.</title>
        <authorList>
            <person name="Salva-Serra F."/>
            <person name="Engstrom-Jakobsson H."/>
            <person name="Thorell K."/>
            <person name="Gonzales-Siles L."/>
            <person name="Karlsson R."/>
            <person name="Boulund F."/>
            <person name="Engstrand L."/>
            <person name="Kristiansson E."/>
            <person name="Moore E."/>
        </authorList>
    </citation>
    <scope>NUCLEOTIDE SEQUENCE [LARGE SCALE GENOMIC DNA]</scope>
    <source>
        <strain evidence="2 3">CCUG 66109</strain>
    </source>
</reference>
<name>A0A1B8QDY4_9GAMM</name>
<dbReference type="RefSeq" id="WP_067235346.1">
    <property type="nucleotide sequence ID" value="NZ_LZMZ01000009.1"/>
</dbReference>
<comment type="caution">
    <text evidence="2">The sequence shown here is derived from an EMBL/GenBank/DDBJ whole genome shotgun (WGS) entry which is preliminary data.</text>
</comment>
<keyword evidence="1" id="KW-0812">Transmembrane</keyword>
<dbReference type="AlphaFoldDB" id="A0A1B8QDY4"/>
<keyword evidence="1" id="KW-1133">Transmembrane helix</keyword>
<accession>A0A1B8QDY4</accession>
<evidence type="ECO:0000313" key="3">
    <source>
        <dbReference type="Proteomes" id="UP000092508"/>
    </source>
</evidence>
<evidence type="ECO:0008006" key="4">
    <source>
        <dbReference type="Google" id="ProtNLM"/>
    </source>
</evidence>
<proteinExistence type="predicted"/>
<dbReference type="OrthoDB" id="6647437at2"/>
<dbReference type="Proteomes" id="UP000092508">
    <property type="component" value="Unassembled WGS sequence"/>
</dbReference>
<sequence>MPFIAIDSVLSGSRLRLLWWLGAAVGLTLLTFALPIGQAYQLAITALLWVCLWVGQLWQPHLLALSSTVDSNASDGANGLAVWDWQLQVAQGYIRVPFGQTHDVWQAKLTAVEDIGAVLLLRFWLFEPFGKFLTVQIWQDQVDTDTWRQLKTLAH</sequence>
<keyword evidence="1" id="KW-0472">Membrane</keyword>
<organism evidence="2 3">
    <name type="scientific">Faucicola atlantae</name>
    <dbReference type="NCBI Taxonomy" id="34059"/>
    <lineage>
        <taxon>Bacteria</taxon>
        <taxon>Pseudomonadati</taxon>
        <taxon>Pseudomonadota</taxon>
        <taxon>Gammaproteobacteria</taxon>
        <taxon>Moraxellales</taxon>
        <taxon>Moraxellaceae</taxon>
        <taxon>Faucicola</taxon>
    </lineage>
</organism>
<gene>
    <name evidence="2" type="ORF">A9308_04600</name>
</gene>
<evidence type="ECO:0000256" key="1">
    <source>
        <dbReference type="SAM" id="Phobius"/>
    </source>
</evidence>